<dbReference type="Proteomes" id="UP001469553">
    <property type="component" value="Unassembled WGS sequence"/>
</dbReference>
<name>A0ABV0XEB1_9TELE</name>
<gene>
    <name evidence="2" type="ORF">AMECASPLE_012723</name>
</gene>
<sequence length="125" mass="14349">MRKHDLISLCPLTACGSALTIWCGTQMVLKGHKQFKMLTNVTQNVPPSPIHRRATQRPTKQTTMNNHEAKDNLERAINLTVMVLDCGRIPEYLERTHTWTRRTCTKVSFLLNSKGKLCLFIVRFP</sequence>
<evidence type="ECO:0000313" key="3">
    <source>
        <dbReference type="Proteomes" id="UP001469553"/>
    </source>
</evidence>
<dbReference type="EMBL" id="JAHRIP010000809">
    <property type="protein sequence ID" value="MEQ2279766.1"/>
    <property type="molecule type" value="Genomic_DNA"/>
</dbReference>
<feature type="compositionally biased region" description="Polar residues" evidence="1">
    <location>
        <begin position="56"/>
        <end position="66"/>
    </location>
</feature>
<evidence type="ECO:0000313" key="2">
    <source>
        <dbReference type="EMBL" id="MEQ2279766.1"/>
    </source>
</evidence>
<protein>
    <recommendedName>
        <fullName evidence="4">Secreted protein</fullName>
    </recommendedName>
</protein>
<evidence type="ECO:0008006" key="4">
    <source>
        <dbReference type="Google" id="ProtNLM"/>
    </source>
</evidence>
<comment type="caution">
    <text evidence="2">The sequence shown here is derived from an EMBL/GenBank/DDBJ whole genome shotgun (WGS) entry which is preliminary data.</text>
</comment>
<keyword evidence="3" id="KW-1185">Reference proteome</keyword>
<evidence type="ECO:0000256" key="1">
    <source>
        <dbReference type="SAM" id="MobiDB-lite"/>
    </source>
</evidence>
<reference evidence="2 3" key="1">
    <citation type="submission" date="2021-06" db="EMBL/GenBank/DDBJ databases">
        <authorList>
            <person name="Palmer J.M."/>
        </authorList>
    </citation>
    <scope>NUCLEOTIDE SEQUENCE [LARGE SCALE GENOMIC DNA]</scope>
    <source>
        <strain evidence="2 3">AS_MEX2019</strain>
        <tissue evidence="2">Muscle</tissue>
    </source>
</reference>
<feature type="region of interest" description="Disordered" evidence="1">
    <location>
        <begin position="46"/>
        <end position="69"/>
    </location>
</feature>
<organism evidence="2 3">
    <name type="scientific">Ameca splendens</name>
    <dbReference type="NCBI Taxonomy" id="208324"/>
    <lineage>
        <taxon>Eukaryota</taxon>
        <taxon>Metazoa</taxon>
        <taxon>Chordata</taxon>
        <taxon>Craniata</taxon>
        <taxon>Vertebrata</taxon>
        <taxon>Euteleostomi</taxon>
        <taxon>Actinopterygii</taxon>
        <taxon>Neopterygii</taxon>
        <taxon>Teleostei</taxon>
        <taxon>Neoteleostei</taxon>
        <taxon>Acanthomorphata</taxon>
        <taxon>Ovalentaria</taxon>
        <taxon>Atherinomorphae</taxon>
        <taxon>Cyprinodontiformes</taxon>
        <taxon>Goodeidae</taxon>
        <taxon>Ameca</taxon>
    </lineage>
</organism>
<proteinExistence type="predicted"/>
<accession>A0ABV0XEB1</accession>